<name>A0A415LC89_9FIRM</name>
<gene>
    <name evidence="2" type="ORF">DW021_11400</name>
</gene>
<dbReference type="AlphaFoldDB" id="A0A415LC89"/>
<evidence type="ECO:0000313" key="3">
    <source>
        <dbReference type="Proteomes" id="UP000285897"/>
    </source>
</evidence>
<evidence type="ECO:0000256" key="1">
    <source>
        <dbReference type="SAM" id="MobiDB-lite"/>
    </source>
</evidence>
<accession>A0A415LC89</accession>
<protein>
    <submittedName>
        <fullName evidence="2">Uncharacterized protein</fullName>
    </submittedName>
</protein>
<organism evidence="2 3">
    <name type="scientific">Blautia obeum</name>
    <dbReference type="NCBI Taxonomy" id="40520"/>
    <lineage>
        <taxon>Bacteria</taxon>
        <taxon>Bacillati</taxon>
        <taxon>Bacillota</taxon>
        <taxon>Clostridia</taxon>
        <taxon>Lachnospirales</taxon>
        <taxon>Lachnospiraceae</taxon>
        <taxon>Blautia</taxon>
    </lineage>
</organism>
<comment type="caution">
    <text evidence="2">The sequence shown here is derived from an EMBL/GenBank/DDBJ whole genome shotgun (WGS) entry which is preliminary data.</text>
</comment>
<dbReference type="Proteomes" id="UP000285897">
    <property type="component" value="Unassembled WGS sequence"/>
</dbReference>
<feature type="region of interest" description="Disordered" evidence="1">
    <location>
        <begin position="320"/>
        <end position="351"/>
    </location>
</feature>
<proteinExistence type="predicted"/>
<evidence type="ECO:0000313" key="2">
    <source>
        <dbReference type="EMBL" id="RHL46044.1"/>
    </source>
</evidence>
<sequence>MEFNQFVNEVKGGIKQFLPIEYEDAQVRIEEVKKLNENYLGITVLKENQVIAPTFNLNQLYKMYQSDPEISMGSILRSITELVLDVPEQFNPKSITEYENAKKKLFIRVSSAEKNEEMLQNVPHQMREDLAITYHLAIRIDDIGVGSTTITNDILKRYGISEEQLHADAMENSPNVRPIHVMVMGSMIEQLMGMGPETILKDESVQSIAEVISNGMGSENPMFIVTNSQTVGGAGVIFYPEVMDQIGEGFQGNFFILPSSTHETLVIPDNGAFDYRVLEDMVQTINENEVAPEERLSDHVYHYDVKDRVFERADKFAERQKEKAAKLDKNEHTGKEQKMEHPKPKKHAMEL</sequence>
<reference evidence="2 3" key="1">
    <citation type="submission" date="2018-08" db="EMBL/GenBank/DDBJ databases">
        <title>A genome reference for cultivated species of the human gut microbiota.</title>
        <authorList>
            <person name="Zou Y."/>
            <person name="Xue W."/>
            <person name="Luo G."/>
        </authorList>
    </citation>
    <scope>NUCLEOTIDE SEQUENCE [LARGE SCALE GENOMIC DNA]</scope>
    <source>
        <strain evidence="2 3">AF37-6AC</strain>
    </source>
</reference>
<dbReference type="Pfam" id="PF18941">
    <property type="entry name" value="DUF5688"/>
    <property type="match status" value="1"/>
</dbReference>
<dbReference type="RefSeq" id="WP_009263226.1">
    <property type="nucleotide sequence ID" value="NZ_QROS01000008.1"/>
</dbReference>
<dbReference type="EMBL" id="QROS01000008">
    <property type="protein sequence ID" value="RHL46044.1"/>
    <property type="molecule type" value="Genomic_DNA"/>
</dbReference>
<dbReference type="InterPro" id="IPR043743">
    <property type="entry name" value="DUF5688"/>
</dbReference>